<organism evidence="2 3">
    <name type="scientific">Paramuricea clavata</name>
    <name type="common">Red gorgonian</name>
    <name type="synonym">Violescent sea-whip</name>
    <dbReference type="NCBI Taxonomy" id="317549"/>
    <lineage>
        <taxon>Eukaryota</taxon>
        <taxon>Metazoa</taxon>
        <taxon>Cnidaria</taxon>
        <taxon>Anthozoa</taxon>
        <taxon>Octocorallia</taxon>
        <taxon>Malacalcyonacea</taxon>
        <taxon>Plexauridae</taxon>
        <taxon>Paramuricea</taxon>
    </lineage>
</organism>
<keyword evidence="3" id="KW-1185">Reference proteome</keyword>
<dbReference type="EMBL" id="CACRXK020024396">
    <property type="protein sequence ID" value="CAB4038612.1"/>
    <property type="molecule type" value="Genomic_DNA"/>
</dbReference>
<comment type="caution">
    <text evidence="2">The sequence shown here is derived from an EMBL/GenBank/DDBJ whole genome shotgun (WGS) entry which is preliminary data.</text>
</comment>
<protein>
    <submittedName>
        <fullName evidence="2">Uncharacterized protein</fullName>
    </submittedName>
</protein>
<feature type="region of interest" description="Disordered" evidence="1">
    <location>
        <begin position="1"/>
        <end position="48"/>
    </location>
</feature>
<evidence type="ECO:0000313" key="3">
    <source>
        <dbReference type="Proteomes" id="UP001152795"/>
    </source>
</evidence>
<evidence type="ECO:0000256" key="1">
    <source>
        <dbReference type="SAM" id="MobiDB-lite"/>
    </source>
</evidence>
<proteinExistence type="predicted"/>
<dbReference type="AlphaFoldDB" id="A0A7D9JZK9"/>
<gene>
    <name evidence="2" type="ORF">PACLA_8A018520</name>
</gene>
<name>A0A7D9JZK9_PARCT</name>
<evidence type="ECO:0000313" key="2">
    <source>
        <dbReference type="EMBL" id="CAB4038612.1"/>
    </source>
</evidence>
<feature type="compositionally biased region" description="Basic and acidic residues" evidence="1">
    <location>
        <begin position="11"/>
        <end position="40"/>
    </location>
</feature>
<dbReference type="Proteomes" id="UP001152795">
    <property type="component" value="Unassembled WGS sequence"/>
</dbReference>
<accession>A0A7D9JZK9</accession>
<sequence>MIHPNGPMHFLSDDLSRDLSESDDDMHNPCDFDDKNDHPHLRGPTSTCPSHRRKYFTLYISFHIFWGLL</sequence>
<reference evidence="2" key="1">
    <citation type="submission" date="2020-04" db="EMBL/GenBank/DDBJ databases">
        <authorList>
            <person name="Alioto T."/>
            <person name="Alioto T."/>
            <person name="Gomez Garrido J."/>
        </authorList>
    </citation>
    <scope>NUCLEOTIDE SEQUENCE</scope>
    <source>
        <strain evidence="2">A484AB</strain>
    </source>
</reference>